<evidence type="ECO:0000313" key="10">
    <source>
        <dbReference type="Proteomes" id="UP001153636"/>
    </source>
</evidence>
<keyword evidence="10" id="KW-1185">Reference proteome</keyword>
<dbReference type="Proteomes" id="UP001153636">
    <property type="component" value="Chromosome 3"/>
</dbReference>
<dbReference type="InterPro" id="IPR036589">
    <property type="entry name" value="HCY_dom_sf"/>
</dbReference>
<dbReference type="EMBL" id="OV651815">
    <property type="protein sequence ID" value="CAH1108584.1"/>
    <property type="molecule type" value="Genomic_DNA"/>
</dbReference>
<keyword evidence="4 6" id="KW-0862">Zinc</keyword>
<feature type="compositionally biased region" description="Polar residues" evidence="7">
    <location>
        <begin position="18"/>
        <end position="28"/>
    </location>
</feature>
<evidence type="ECO:0000256" key="5">
    <source>
        <dbReference type="ARBA" id="ARBA00034478"/>
    </source>
</evidence>
<dbReference type="PANTHER" id="PTHR46015:SF1">
    <property type="entry name" value="HOMOCYSTEINE S-METHYLTRANSFERASE-LIKE ISOFORM 1"/>
    <property type="match status" value="1"/>
</dbReference>
<feature type="region of interest" description="Disordered" evidence="7">
    <location>
        <begin position="1"/>
        <end position="30"/>
    </location>
</feature>
<proteinExistence type="predicted"/>
<reference evidence="9" key="1">
    <citation type="submission" date="2022-01" db="EMBL/GenBank/DDBJ databases">
        <authorList>
            <person name="King R."/>
        </authorList>
    </citation>
    <scope>NUCLEOTIDE SEQUENCE</scope>
</reference>
<dbReference type="GO" id="GO:0008898">
    <property type="term" value="F:S-adenosylmethionine-homocysteine S-methyltransferase activity"/>
    <property type="evidence" value="ECO:0007669"/>
    <property type="project" value="TreeGrafter"/>
</dbReference>
<feature type="binding site" evidence="6">
    <location>
        <position position="323"/>
    </location>
    <ligand>
        <name>Zn(2+)</name>
        <dbReference type="ChEBI" id="CHEBI:29105"/>
    </ligand>
</feature>
<evidence type="ECO:0000259" key="8">
    <source>
        <dbReference type="PROSITE" id="PS50970"/>
    </source>
</evidence>
<keyword evidence="3 6" id="KW-0479">Metal-binding</keyword>
<dbReference type="OrthoDB" id="261426at2759"/>
<dbReference type="PANTHER" id="PTHR46015">
    <property type="entry name" value="ZGC:172121"/>
    <property type="match status" value="1"/>
</dbReference>
<evidence type="ECO:0000313" key="9">
    <source>
        <dbReference type="EMBL" id="CAH1108584.1"/>
    </source>
</evidence>
<protein>
    <recommendedName>
        <fullName evidence="8">Hcy-binding domain-containing protein</fullName>
    </recommendedName>
</protein>
<dbReference type="InterPro" id="IPR003726">
    <property type="entry name" value="HCY_dom"/>
</dbReference>
<evidence type="ECO:0000256" key="6">
    <source>
        <dbReference type="PROSITE-ProRule" id="PRU00333"/>
    </source>
</evidence>
<keyword evidence="1 6" id="KW-0489">Methyltransferase</keyword>
<dbReference type="AlphaFoldDB" id="A0A9P0CUK6"/>
<dbReference type="Pfam" id="PF02574">
    <property type="entry name" value="S-methyl_trans"/>
    <property type="match status" value="1"/>
</dbReference>
<gene>
    <name evidence="9" type="ORF">PSYICH_LOCUS9505</name>
</gene>
<organism evidence="9 10">
    <name type="scientific">Psylliodes chrysocephalus</name>
    <dbReference type="NCBI Taxonomy" id="3402493"/>
    <lineage>
        <taxon>Eukaryota</taxon>
        <taxon>Metazoa</taxon>
        <taxon>Ecdysozoa</taxon>
        <taxon>Arthropoda</taxon>
        <taxon>Hexapoda</taxon>
        <taxon>Insecta</taxon>
        <taxon>Pterygota</taxon>
        <taxon>Neoptera</taxon>
        <taxon>Endopterygota</taxon>
        <taxon>Coleoptera</taxon>
        <taxon>Polyphaga</taxon>
        <taxon>Cucujiformia</taxon>
        <taxon>Chrysomeloidea</taxon>
        <taxon>Chrysomelidae</taxon>
        <taxon>Galerucinae</taxon>
        <taxon>Alticini</taxon>
        <taxon>Psylliodes</taxon>
    </lineage>
</organism>
<feature type="compositionally biased region" description="Polar residues" evidence="7">
    <location>
        <begin position="1"/>
        <end position="11"/>
    </location>
</feature>
<evidence type="ECO:0000256" key="1">
    <source>
        <dbReference type="ARBA" id="ARBA00022603"/>
    </source>
</evidence>
<dbReference type="GO" id="GO:0033528">
    <property type="term" value="P:S-methylmethionine cycle"/>
    <property type="evidence" value="ECO:0007669"/>
    <property type="project" value="TreeGrafter"/>
</dbReference>
<keyword evidence="2 6" id="KW-0808">Transferase</keyword>
<comment type="cofactor">
    <cofactor evidence="6">
        <name>Zn(2+)</name>
        <dbReference type="ChEBI" id="CHEBI:29105"/>
    </cofactor>
</comment>
<dbReference type="SUPFAM" id="SSF82282">
    <property type="entry name" value="Homocysteine S-methyltransferase"/>
    <property type="match status" value="1"/>
</dbReference>
<dbReference type="NCBIfam" id="NF007020">
    <property type="entry name" value="PRK09485.1"/>
    <property type="match status" value="1"/>
</dbReference>
<dbReference type="PROSITE" id="PS50970">
    <property type="entry name" value="HCY"/>
    <property type="match status" value="1"/>
</dbReference>
<dbReference type="Gene3D" id="3.20.20.330">
    <property type="entry name" value="Homocysteine-binding-like domain"/>
    <property type="match status" value="1"/>
</dbReference>
<feature type="binding site" evidence="6">
    <location>
        <position position="322"/>
    </location>
    <ligand>
        <name>Zn(2+)</name>
        <dbReference type="ChEBI" id="CHEBI:29105"/>
    </ligand>
</feature>
<name>A0A9P0CUK6_9CUCU</name>
<dbReference type="GO" id="GO:0009086">
    <property type="term" value="P:methionine biosynthetic process"/>
    <property type="evidence" value="ECO:0007669"/>
    <property type="project" value="TreeGrafter"/>
</dbReference>
<dbReference type="GO" id="GO:0032259">
    <property type="term" value="P:methylation"/>
    <property type="evidence" value="ECO:0007669"/>
    <property type="project" value="UniProtKB-KW"/>
</dbReference>
<dbReference type="GO" id="GO:0046872">
    <property type="term" value="F:metal ion binding"/>
    <property type="evidence" value="ECO:0007669"/>
    <property type="project" value="UniProtKB-KW"/>
</dbReference>
<feature type="binding site" evidence="6">
    <location>
        <position position="255"/>
    </location>
    <ligand>
        <name>Zn(2+)</name>
        <dbReference type="ChEBI" id="CHEBI:29105"/>
    </ligand>
</feature>
<dbReference type="FunFam" id="3.20.20.330:FF:000002">
    <property type="entry name" value="Homocysteine S-methyltransferase"/>
    <property type="match status" value="1"/>
</dbReference>
<dbReference type="InterPro" id="IPR051486">
    <property type="entry name" value="Hcy_S-methyltransferase"/>
</dbReference>
<evidence type="ECO:0000256" key="2">
    <source>
        <dbReference type="ARBA" id="ARBA00022679"/>
    </source>
</evidence>
<sequence length="346" mass="37996">MAPQGIGNSTEARPESEAATNGAVTGSGSRRDIRLLDGGFATQLSCHVQQPIDGDVLWSSRFLATDQEAVIDTHLDFLRASADVIITNTYQADVNLFAAHLNMTPEEGYKLIKTAVELAKAAVERYLEEFPEARKPLIAGSVGPYGASLHDGSEYTGSYVKTVSTDIMKEWHLPRIRALVEAGVDLLAIETIPSGIEAEMLVNLLKEEFPGVKAWVSLSVGQDGKTTACGEDYQKTARRCYDINPEQVVAVGCNCTAPSLIETLITGINDDRKDNPRPLIVYPNSGENYNVDLGWVNREKCEPVANFVQKWLDLGVTWVGGCCRTYANDVNKIRQEVDLWKRNNCN</sequence>
<evidence type="ECO:0000256" key="7">
    <source>
        <dbReference type="SAM" id="MobiDB-lite"/>
    </source>
</evidence>
<evidence type="ECO:0000256" key="3">
    <source>
        <dbReference type="ARBA" id="ARBA00022723"/>
    </source>
</evidence>
<accession>A0A9P0CUK6</accession>
<evidence type="ECO:0000256" key="4">
    <source>
        <dbReference type="ARBA" id="ARBA00022833"/>
    </source>
</evidence>
<feature type="domain" description="Hcy-binding" evidence="8">
    <location>
        <begin position="22"/>
        <end position="337"/>
    </location>
</feature>
<comment type="pathway">
    <text evidence="5">Amino-acid biosynthesis; L-methionine biosynthesis via de novo pathway.</text>
</comment>